<proteinExistence type="predicted"/>
<keyword evidence="1" id="KW-0472">Membrane</keyword>
<sequence>MFSSFLAPKGEALYAIGNADEFAMQYGLWFSGVPFFIVFFVMLTFTFLIIHSLVLMKQKRDRWSLSGGNDSSVCFRCLASVVTFPAKVKKLFERNSIDVAKSSLVDSSAAQASATSRLQHSSPHVAMRTVPNNKNAFSCHSPSNDIEIKIKKEYVGKVSFEKEETKVSSTFSIYDEEIQLCPEVTSKIYITASRTGNTSDPYAFDLKKIRRSTTTQTSIWIKKEIRTWQRKSHLLYIDSLLFEPQPTHPSAEKKKQSNTL</sequence>
<comment type="caution">
    <text evidence="2">The sequence shown here is derived from an EMBL/GenBank/DDBJ whole genome shotgun (WGS) entry which is preliminary data.</text>
</comment>
<protein>
    <submittedName>
        <fullName evidence="2">Uncharacterized protein</fullName>
    </submittedName>
</protein>
<evidence type="ECO:0000313" key="2">
    <source>
        <dbReference type="EMBL" id="GFH56965.1"/>
    </source>
</evidence>
<organism evidence="2 3">
    <name type="scientific">Chaetoceros tenuissimus</name>
    <dbReference type="NCBI Taxonomy" id="426638"/>
    <lineage>
        <taxon>Eukaryota</taxon>
        <taxon>Sar</taxon>
        <taxon>Stramenopiles</taxon>
        <taxon>Ochrophyta</taxon>
        <taxon>Bacillariophyta</taxon>
        <taxon>Coscinodiscophyceae</taxon>
        <taxon>Chaetocerotophycidae</taxon>
        <taxon>Chaetocerotales</taxon>
        <taxon>Chaetocerotaceae</taxon>
        <taxon>Chaetoceros</taxon>
    </lineage>
</organism>
<keyword evidence="1" id="KW-0812">Transmembrane</keyword>
<accession>A0AAD3D5K6</accession>
<feature type="transmembrane region" description="Helical" evidence="1">
    <location>
        <begin position="33"/>
        <end position="56"/>
    </location>
</feature>
<name>A0AAD3D5K6_9STRA</name>
<dbReference type="EMBL" id="BLLK01000057">
    <property type="protein sequence ID" value="GFH56965.1"/>
    <property type="molecule type" value="Genomic_DNA"/>
</dbReference>
<reference evidence="2 3" key="1">
    <citation type="journal article" date="2021" name="Sci. Rep.">
        <title>The genome of the diatom Chaetoceros tenuissimus carries an ancient integrated fragment of an extant virus.</title>
        <authorList>
            <person name="Hongo Y."/>
            <person name="Kimura K."/>
            <person name="Takaki Y."/>
            <person name="Yoshida Y."/>
            <person name="Baba S."/>
            <person name="Kobayashi G."/>
            <person name="Nagasaki K."/>
            <person name="Hano T."/>
            <person name="Tomaru Y."/>
        </authorList>
    </citation>
    <scope>NUCLEOTIDE SEQUENCE [LARGE SCALE GENOMIC DNA]</scope>
    <source>
        <strain evidence="2 3">NIES-3715</strain>
    </source>
</reference>
<dbReference type="AlphaFoldDB" id="A0AAD3D5K6"/>
<evidence type="ECO:0000313" key="3">
    <source>
        <dbReference type="Proteomes" id="UP001054902"/>
    </source>
</evidence>
<evidence type="ECO:0000256" key="1">
    <source>
        <dbReference type="SAM" id="Phobius"/>
    </source>
</evidence>
<keyword evidence="3" id="KW-1185">Reference proteome</keyword>
<gene>
    <name evidence="2" type="ORF">CTEN210_13441</name>
</gene>
<dbReference type="Proteomes" id="UP001054902">
    <property type="component" value="Unassembled WGS sequence"/>
</dbReference>
<keyword evidence="1" id="KW-1133">Transmembrane helix</keyword>